<dbReference type="OrthoDB" id="519701at2759"/>
<dbReference type="Proteomes" id="UP000239899">
    <property type="component" value="Unassembled WGS sequence"/>
</dbReference>
<dbReference type="GO" id="GO:0008168">
    <property type="term" value="F:methyltransferase activity"/>
    <property type="evidence" value="ECO:0007669"/>
    <property type="project" value="UniProtKB-KW"/>
</dbReference>
<comment type="caution">
    <text evidence="1">The sequence shown here is derived from an EMBL/GenBank/DDBJ whole genome shotgun (WGS) entry which is preliminary data.</text>
</comment>
<reference evidence="1 2" key="1">
    <citation type="journal article" date="2018" name="Plant J.">
        <title>Genome sequences of Chlorella sorokiniana UTEX 1602 and Micractinium conductrix SAG 241.80: implications to maltose excretion by a green alga.</title>
        <authorList>
            <person name="Arriola M.B."/>
            <person name="Velmurugan N."/>
            <person name="Zhang Y."/>
            <person name="Plunkett M.H."/>
            <person name="Hondzo H."/>
            <person name="Barney B.M."/>
        </authorList>
    </citation>
    <scope>NUCLEOTIDE SEQUENCE [LARGE SCALE GENOMIC DNA]</scope>
    <source>
        <strain evidence="2">UTEX 1602</strain>
    </source>
</reference>
<evidence type="ECO:0000313" key="1">
    <source>
        <dbReference type="EMBL" id="PRW05902.1"/>
    </source>
</evidence>
<name>A0A2P6TBH5_CHLSO</name>
<keyword evidence="1" id="KW-0489">Methyltransferase</keyword>
<proteinExistence type="predicted"/>
<evidence type="ECO:0000313" key="2">
    <source>
        <dbReference type="Proteomes" id="UP000239899"/>
    </source>
</evidence>
<dbReference type="Gene3D" id="1.25.70.10">
    <property type="entry name" value="Transcription termination factor 3, mitochondrial"/>
    <property type="match status" value="1"/>
</dbReference>
<dbReference type="EMBL" id="LHPG02000027">
    <property type="protein sequence ID" value="PRW05902.1"/>
    <property type="molecule type" value="Genomic_DNA"/>
</dbReference>
<dbReference type="InterPro" id="IPR038538">
    <property type="entry name" value="MTERF_sf"/>
</dbReference>
<dbReference type="GO" id="GO:0032259">
    <property type="term" value="P:methylation"/>
    <property type="evidence" value="ECO:0007669"/>
    <property type="project" value="UniProtKB-KW"/>
</dbReference>
<protein>
    <submittedName>
        <fullName evidence="1">16S rRNA methyltransferase G</fullName>
    </submittedName>
</protein>
<gene>
    <name evidence="1" type="ORF">C2E21_9396</name>
</gene>
<sequence>MLLVSSTDRIVGSGLAARPQLAAELHPLAAAAGVADAAALSRAVAALGPKPEQRVLEHGAAVAELLLGLGVPQSQLAQLLPRCPLLFSRPADERPALLFEQLAQLGLTAAEAARCFEKQPMAAGSVSFEPAIPVLAALLSAGLPAGSNSGEQLLGDLLREQPAAVILLGAQPSTLEQRISHLVQRYGPHWKQQNKQAVTAGTVRQTWAVLGLSPEHLLALEAVLQQELGQQPGDGTRLLATIVQHHCRAAACSPETLRRRARLLKAEFAREQLLQVAPNCLSHALAVGTAVWQRALAVWRLLGVADPAAVAHKNFLLISYSWLAPGVQAKLAAMQRLLPWGPTAAAAVQQHGSYVVGPAPKRLIGRLLFLQQEGLLLLLVADKAAAQRQWRKQHSLPAGRRAEGEPQLISLRDTAILSDTKFGAMLESVAAGQSEQPAGSGGSTAERYHTFMAQLLQLPAYQRLLAEGAAEAQRLAALLPPELLAEAAERGDEDEILIDAEI</sequence>
<accession>A0A2P6TBH5</accession>
<keyword evidence="2" id="KW-1185">Reference proteome</keyword>
<dbReference type="AlphaFoldDB" id="A0A2P6TBH5"/>
<organism evidence="1 2">
    <name type="scientific">Chlorella sorokiniana</name>
    <name type="common">Freshwater green alga</name>
    <dbReference type="NCBI Taxonomy" id="3076"/>
    <lineage>
        <taxon>Eukaryota</taxon>
        <taxon>Viridiplantae</taxon>
        <taxon>Chlorophyta</taxon>
        <taxon>core chlorophytes</taxon>
        <taxon>Trebouxiophyceae</taxon>
        <taxon>Chlorellales</taxon>
        <taxon>Chlorellaceae</taxon>
        <taxon>Chlorella clade</taxon>
        <taxon>Chlorella</taxon>
    </lineage>
</organism>
<keyword evidence="1" id="KW-0808">Transferase</keyword>